<dbReference type="PROSITE" id="PS50011">
    <property type="entry name" value="PROTEIN_KINASE_DOM"/>
    <property type="match status" value="1"/>
</dbReference>
<protein>
    <recommendedName>
        <fullName evidence="22">Cysteine-rich receptor-like protein kinase 10</fullName>
    </recommendedName>
</protein>
<dbReference type="CDD" id="cd23509">
    <property type="entry name" value="Gnk2-like"/>
    <property type="match status" value="2"/>
</dbReference>
<sequence length="550" mass="61265">MHPIFSCFSLILFDPFTLPAPIISAIPLLAFGLFMCRGDIIKSTLICEECVVNASTEIRRRCPVEKEATIWYDKCMLHYSGEPIYSVLGETTPTFLPSSNNARKDNDSVELLWAGMINTLAAKAASSPKKFAATEEVVNSQSTLYGLVQCTPDLSASDCRLCFQRAIAATPICCKGRGGGRVLLRSCNIRYEFHRFFDVAAAIAIPPPATNDITSIQSLQFDFKSIETATSKFSDSNKLGKGGFGEVYKGILVNGREIAVKRLSKSSGQGTEEFKNEVVLVAKLQHRNLVRLCGFCLEGEEKILVYEYVPNKSLDYFLFDPQKQGELDWSKRHKIIGGIARGILYLHEDSRLRVIHRDLKASNILLDAELNPKVSDFGMARMFGIDQTEGNTARIVGTYGYMAPEYAMEGLYSIKSDVFSFGVLLLEILSGRKNSGFYLTEFGSSLLIYAWNLWNEGKVMELMDPSLKQSCAANEFMRYVHIGLLCVQEDAYDRPTMSSVVLMLTTETISLSKPQRPAFSVGRNIHRHHQLGPDSTISDNVLTISTFVPR</sequence>
<reference evidence="20" key="1">
    <citation type="submission" date="2020-03" db="EMBL/GenBank/DDBJ databases">
        <title>A high-quality chromosome-level genome assembly of a woody plant with both climbing and erect habits, Rhamnella rubrinervis.</title>
        <authorList>
            <person name="Lu Z."/>
            <person name="Yang Y."/>
            <person name="Zhu X."/>
            <person name="Sun Y."/>
        </authorList>
    </citation>
    <scope>NUCLEOTIDE SEQUENCE</scope>
    <source>
        <strain evidence="20">BYM</strain>
        <tissue evidence="20">Leaf</tissue>
    </source>
</reference>
<evidence type="ECO:0000256" key="7">
    <source>
        <dbReference type="ARBA" id="ARBA00022737"/>
    </source>
</evidence>
<evidence type="ECO:0000259" key="18">
    <source>
        <dbReference type="PROSITE" id="PS50011"/>
    </source>
</evidence>
<dbReference type="PROSITE" id="PS00108">
    <property type="entry name" value="PROTEIN_KINASE_ST"/>
    <property type="match status" value="1"/>
</dbReference>
<dbReference type="OrthoDB" id="1154469at2759"/>
<keyword evidence="21" id="KW-1185">Reference proteome</keyword>
<dbReference type="AlphaFoldDB" id="A0A8K0MMQ3"/>
<keyword evidence="14" id="KW-0325">Glycoprotein</keyword>
<feature type="domain" description="Gnk2-homologous" evidence="19">
    <location>
        <begin position="1"/>
        <end position="84"/>
    </location>
</feature>
<keyword evidence="13" id="KW-0675">Receptor</keyword>
<keyword evidence="7" id="KW-0677">Repeat</keyword>
<dbReference type="GO" id="GO:0005886">
    <property type="term" value="C:plasma membrane"/>
    <property type="evidence" value="ECO:0007669"/>
    <property type="project" value="TreeGrafter"/>
</dbReference>
<dbReference type="FunFam" id="3.30.430.20:FF:000002">
    <property type="entry name" value="Cysteine-rich receptor-like protein kinase 10"/>
    <property type="match status" value="1"/>
</dbReference>
<dbReference type="Gene3D" id="3.30.200.20">
    <property type="entry name" value="Phosphorylase Kinase, domain 1"/>
    <property type="match status" value="1"/>
</dbReference>
<evidence type="ECO:0000313" key="21">
    <source>
        <dbReference type="Proteomes" id="UP000796880"/>
    </source>
</evidence>
<evidence type="ECO:0000256" key="1">
    <source>
        <dbReference type="ARBA" id="ARBA00004167"/>
    </source>
</evidence>
<dbReference type="GO" id="GO:0004674">
    <property type="term" value="F:protein serine/threonine kinase activity"/>
    <property type="evidence" value="ECO:0007669"/>
    <property type="project" value="UniProtKB-KW"/>
</dbReference>
<dbReference type="FunFam" id="3.30.200.20:FF:000142">
    <property type="entry name" value="Cysteine-rich receptor-like protein kinase 10"/>
    <property type="match status" value="1"/>
</dbReference>
<evidence type="ECO:0000256" key="16">
    <source>
        <dbReference type="ARBA" id="ARBA00047951"/>
    </source>
</evidence>
<keyword evidence="10 17" id="KW-0067">ATP-binding</keyword>
<evidence type="ECO:0000256" key="5">
    <source>
        <dbReference type="ARBA" id="ARBA00022692"/>
    </source>
</evidence>
<evidence type="ECO:0000256" key="17">
    <source>
        <dbReference type="PROSITE-ProRule" id="PRU10141"/>
    </source>
</evidence>
<comment type="subcellular location">
    <subcellularLocation>
        <location evidence="1">Membrane</location>
        <topology evidence="1">Single-pass membrane protein</topology>
    </subcellularLocation>
</comment>
<keyword evidence="11" id="KW-1133">Transmembrane helix</keyword>
<keyword evidence="4" id="KW-0808">Transferase</keyword>
<evidence type="ECO:0000256" key="3">
    <source>
        <dbReference type="ARBA" id="ARBA00022553"/>
    </source>
</evidence>
<evidence type="ECO:0000256" key="9">
    <source>
        <dbReference type="ARBA" id="ARBA00022777"/>
    </source>
</evidence>
<comment type="catalytic activity">
    <reaction evidence="16">
        <text>L-threonyl-[protein] + ATP = O-phospho-L-threonyl-[protein] + ADP + H(+)</text>
        <dbReference type="Rhea" id="RHEA:46608"/>
        <dbReference type="Rhea" id="RHEA-COMP:11060"/>
        <dbReference type="Rhea" id="RHEA-COMP:11605"/>
        <dbReference type="ChEBI" id="CHEBI:15378"/>
        <dbReference type="ChEBI" id="CHEBI:30013"/>
        <dbReference type="ChEBI" id="CHEBI:30616"/>
        <dbReference type="ChEBI" id="CHEBI:61977"/>
        <dbReference type="ChEBI" id="CHEBI:456216"/>
    </reaction>
</comment>
<dbReference type="CDD" id="cd14066">
    <property type="entry name" value="STKc_IRAK"/>
    <property type="match status" value="1"/>
</dbReference>
<feature type="domain" description="Protein kinase" evidence="18">
    <location>
        <begin position="233"/>
        <end position="509"/>
    </location>
</feature>
<proteinExistence type="predicted"/>
<dbReference type="InterPro" id="IPR038408">
    <property type="entry name" value="GNK2_sf"/>
</dbReference>
<evidence type="ECO:0000256" key="4">
    <source>
        <dbReference type="ARBA" id="ARBA00022679"/>
    </source>
</evidence>
<evidence type="ECO:0000256" key="12">
    <source>
        <dbReference type="ARBA" id="ARBA00023136"/>
    </source>
</evidence>
<evidence type="ECO:0000256" key="13">
    <source>
        <dbReference type="ARBA" id="ARBA00023170"/>
    </source>
</evidence>
<dbReference type="InterPro" id="IPR000719">
    <property type="entry name" value="Prot_kinase_dom"/>
</dbReference>
<evidence type="ECO:0000259" key="19">
    <source>
        <dbReference type="PROSITE" id="PS51473"/>
    </source>
</evidence>
<accession>A0A8K0MMQ3</accession>
<dbReference type="EMBL" id="VOIH02000003">
    <property type="protein sequence ID" value="KAF3451654.1"/>
    <property type="molecule type" value="Genomic_DNA"/>
</dbReference>
<keyword evidence="8 17" id="KW-0547">Nucleotide-binding</keyword>
<keyword evidence="12" id="KW-0472">Membrane</keyword>
<evidence type="ECO:0000256" key="8">
    <source>
        <dbReference type="ARBA" id="ARBA00022741"/>
    </source>
</evidence>
<dbReference type="InterPro" id="IPR017441">
    <property type="entry name" value="Protein_kinase_ATP_BS"/>
</dbReference>
<dbReference type="InterPro" id="IPR002902">
    <property type="entry name" value="GNK2"/>
</dbReference>
<dbReference type="Pfam" id="PF01657">
    <property type="entry name" value="Stress-antifung"/>
    <property type="match status" value="2"/>
</dbReference>
<dbReference type="SUPFAM" id="SSF56112">
    <property type="entry name" value="Protein kinase-like (PK-like)"/>
    <property type="match status" value="1"/>
</dbReference>
<name>A0A8K0MMQ3_9ROSA</name>
<evidence type="ECO:0008006" key="22">
    <source>
        <dbReference type="Google" id="ProtNLM"/>
    </source>
</evidence>
<dbReference type="InterPro" id="IPR001245">
    <property type="entry name" value="Ser-Thr/Tyr_kinase_cat_dom"/>
</dbReference>
<dbReference type="Pfam" id="PF07714">
    <property type="entry name" value="PK_Tyr_Ser-Thr"/>
    <property type="match status" value="1"/>
</dbReference>
<dbReference type="PANTHER" id="PTHR27002:SF1050">
    <property type="entry name" value="CYSTEINE-RICH RECEPTOR-LIKE PROTEIN KINASE 5"/>
    <property type="match status" value="1"/>
</dbReference>
<evidence type="ECO:0000256" key="6">
    <source>
        <dbReference type="ARBA" id="ARBA00022729"/>
    </source>
</evidence>
<keyword evidence="3" id="KW-0597">Phosphoprotein</keyword>
<dbReference type="PANTHER" id="PTHR27002">
    <property type="entry name" value="RECEPTOR-LIKE SERINE/THREONINE-PROTEIN KINASE SD1-8"/>
    <property type="match status" value="1"/>
</dbReference>
<dbReference type="GO" id="GO:0005524">
    <property type="term" value="F:ATP binding"/>
    <property type="evidence" value="ECO:0007669"/>
    <property type="project" value="UniProtKB-UniRule"/>
</dbReference>
<feature type="domain" description="Gnk2-homologous" evidence="19">
    <location>
        <begin position="91"/>
        <end position="196"/>
    </location>
</feature>
<dbReference type="Proteomes" id="UP000796880">
    <property type="component" value="Unassembled WGS sequence"/>
</dbReference>
<comment type="catalytic activity">
    <reaction evidence="15">
        <text>L-seryl-[protein] + ATP = O-phospho-L-seryl-[protein] + ADP + H(+)</text>
        <dbReference type="Rhea" id="RHEA:17989"/>
        <dbReference type="Rhea" id="RHEA-COMP:9863"/>
        <dbReference type="Rhea" id="RHEA-COMP:11604"/>
        <dbReference type="ChEBI" id="CHEBI:15378"/>
        <dbReference type="ChEBI" id="CHEBI:29999"/>
        <dbReference type="ChEBI" id="CHEBI:30616"/>
        <dbReference type="ChEBI" id="CHEBI:83421"/>
        <dbReference type="ChEBI" id="CHEBI:456216"/>
    </reaction>
</comment>
<evidence type="ECO:0000256" key="14">
    <source>
        <dbReference type="ARBA" id="ARBA00023180"/>
    </source>
</evidence>
<dbReference type="FunFam" id="1.10.510.10:FF:000129">
    <property type="entry name" value="cysteine-rich receptor-like protein kinase 10"/>
    <property type="match status" value="1"/>
</dbReference>
<dbReference type="PROSITE" id="PS51473">
    <property type="entry name" value="GNK2"/>
    <property type="match status" value="2"/>
</dbReference>
<evidence type="ECO:0000256" key="15">
    <source>
        <dbReference type="ARBA" id="ARBA00047558"/>
    </source>
</evidence>
<feature type="binding site" evidence="17">
    <location>
        <position position="261"/>
    </location>
    <ligand>
        <name>ATP</name>
        <dbReference type="ChEBI" id="CHEBI:30616"/>
    </ligand>
</feature>
<comment type="caution">
    <text evidence="20">The sequence shown here is derived from an EMBL/GenBank/DDBJ whole genome shotgun (WGS) entry which is preliminary data.</text>
</comment>
<dbReference type="Gene3D" id="1.10.510.10">
    <property type="entry name" value="Transferase(Phosphotransferase) domain 1"/>
    <property type="match status" value="1"/>
</dbReference>
<keyword evidence="2" id="KW-0723">Serine/threonine-protein kinase</keyword>
<evidence type="ECO:0000256" key="11">
    <source>
        <dbReference type="ARBA" id="ARBA00022989"/>
    </source>
</evidence>
<keyword evidence="5" id="KW-0812">Transmembrane</keyword>
<organism evidence="20 21">
    <name type="scientific">Rhamnella rubrinervis</name>
    <dbReference type="NCBI Taxonomy" id="2594499"/>
    <lineage>
        <taxon>Eukaryota</taxon>
        <taxon>Viridiplantae</taxon>
        <taxon>Streptophyta</taxon>
        <taxon>Embryophyta</taxon>
        <taxon>Tracheophyta</taxon>
        <taxon>Spermatophyta</taxon>
        <taxon>Magnoliopsida</taxon>
        <taxon>eudicotyledons</taxon>
        <taxon>Gunneridae</taxon>
        <taxon>Pentapetalae</taxon>
        <taxon>rosids</taxon>
        <taxon>fabids</taxon>
        <taxon>Rosales</taxon>
        <taxon>Rhamnaceae</taxon>
        <taxon>rhamnoid group</taxon>
        <taxon>Rhamneae</taxon>
        <taxon>Rhamnella</taxon>
    </lineage>
</organism>
<dbReference type="InterPro" id="IPR008271">
    <property type="entry name" value="Ser/Thr_kinase_AS"/>
</dbReference>
<dbReference type="InterPro" id="IPR011009">
    <property type="entry name" value="Kinase-like_dom_sf"/>
</dbReference>
<gene>
    <name evidence="20" type="ORF">FNV43_RR07750</name>
</gene>
<dbReference type="PROSITE" id="PS00107">
    <property type="entry name" value="PROTEIN_KINASE_ATP"/>
    <property type="match status" value="1"/>
</dbReference>
<keyword evidence="6" id="KW-0732">Signal</keyword>
<dbReference type="SMART" id="SM00220">
    <property type="entry name" value="S_TKc"/>
    <property type="match status" value="1"/>
</dbReference>
<evidence type="ECO:0000256" key="2">
    <source>
        <dbReference type="ARBA" id="ARBA00022527"/>
    </source>
</evidence>
<evidence type="ECO:0000256" key="10">
    <source>
        <dbReference type="ARBA" id="ARBA00022840"/>
    </source>
</evidence>
<dbReference type="GO" id="GO:0042742">
    <property type="term" value="P:defense response to bacterium"/>
    <property type="evidence" value="ECO:0007669"/>
    <property type="project" value="TreeGrafter"/>
</dbReference>
<dbReference type="Gene3D" id="3.30.430.20">
    <property type="entry name" value="Gnk2 domain, C-X8-C-X2-C motif"/>
    <property type="match status" value="2"/>
</dbReference>
<evidence type="ECO:0000313" key="20">
    <source>
        <dbReference type="EMBL" id="KAF3451654.1"/>
    </source>
</evidence>
<keyword evidence="9" id="KW-0418">Kinase</keyword>